<accession>A0ABW0NIF2</accession>
<dbReference type="RefSeq" id="WP_376852031.1">
    <property type="nucleotide sequence ID" value="NZ_JBHSMF010000010.1"/>
</dbReference>
<dbReference type="EMBL" id="JBHSMF010000010">
    <property type="protein sequence ID" value="MFC5499781.1"/>
    <property type="molecule type" value="Genomic_DNA"/>
</dbReference>
<organism evidence="2 3">
    <name type="scientific">Caenimonas terrae</name>
    <dbReference type="NCBI Taxonomy" id="696074"/>
    <lineage>
        <taxon>Bacteria</taxon>
        <taxon>Pseudomonadati</taxon>
        <taxon>Pseudomonadota</taxon>
        <taxon>Betaproteobacteria</taxon>
        <taxon>Burkholderiales</taxon>
        <taxon>Comamonadaceae</taxon>
        <taxon>Caenimonas</taxon>
    </lineage>
</organism>
<feature type="domain" description="RES" evidence="1">
    <location>
        <begin position="71"/>
        <end position="207"/>
    </location>
</feature>
<proteinExistence type="predicted"/>
<comment type="caution">
    <text evidence="2">The sequence shown here is derived from an EMBL/GenBank/DDBJ whole genome shotgun (WGS) entry which is preliminary data.</text>
</comment>
<sequence length="235" mass="26781">MSAGPWKDDWFAHARPARRKLWRGVEAQHRVATMRLVDSSAEQELLEQLLEASKPPLPPDSQGLHYLISTPFRYSSPYPSRYRPANEPGVWYGAEQPETVAAELAYWRWKFLIESDGLRDAQLVTEHTFFQAQFRGVELDLTAPPWATLRELLRDGNDYSACHRLAREVRARSAPAIDALHYESARRAGGMCQAVLVPRALSLPAMHPQQTWVCKTTRALVMFRHDGQALEFPFG</sequence>
<dbReference type="Proteomes" id="UP001596037">
    <property type="component" value="Unassembled WGS sequence"/>
</dbReference>
<gene>
    <name evidence="2" type="ORF">ACFPOE_19725</name>
</gene>
<evidence type="ECO:0000259" key="1">
    <source>
        <dbReference type="SMART" id="SM00953"/>
    </source>
</evidence>
<evidence type="ECO:0000313" key="2">
    <source>
        <dbReference type="EMBL" id="MFC5499781.1"/>
    </source>
</evidence>
<name>A0ABW0NIF2_9BURK</name>
<dbReference type="Pfam" id="PF08808">
    <property type="entry name" value="RES"/>
    <property type="match status" value="1"/>
</dbReference>
<evidence type="ECO:0000313" key="3">
    <source>
        <dbReference type="Proteomes" id="UP001596037"/>
    </source>
</evidence>
<reference evidence="3" key="1">
    <citation type="journal article" date="2019" name="Int. J. Syst. Evol. Microbiol.">
        <title>The Global Catalogue of Microorganisms (GCM) 10K type strain sequencing project: providing services to taxonomists for standard genome sequencing and annotation.</title>
        <authorList>
            <consortium name="The Broad Institute Genomics Platform"/>
            <consortium name="The Broad Institute Genome Sequencing Center for Infectious Disease"/>
            <person name="Wu L."/>
            <person name="Ma J."/>
        </authorList>
    </citation>
    <scope>NUCLEOTIDE SEQUENCE [LARGE SCALE GENOMIC DNA]</scope>
    <source>
        <strain evidence="3">CCUG 57401</strain>
    </source>
</reference>
<dbReference type="InterPro" id="IPR014914">
    <property type="entry name" value="RES_dom"/>
</dbReference>
<protein>
    <submittedName>
        <fullName evidence="2">RES family NAD+ phosphorylase</fullName>
    </submittedName>
</protein>
<keyword evidence="3" id="KW-1185">Reference proteome</keyword>
<dbReference type="SMART" id="SM00953">
    <property type="entry name" value="RES"/>
    <property type="match status" value="1"/>
</dbReference>